<evidence type="ECO:0000313" key="1">
    <source>
        <dbReference type="EMBL" id="PWE01212.1"/>
    </source>
</evidence>
<accession>A0A2U2BDS0</accession>
<keyword evidence="2" id="KW-1185">Reference proteome</keyword>
<name>A0A2U2BDS0_9BACT</name>
<organism evidence="1 2">
    <name type="scientific">Marinilabilia rubra</name>
    <dbReference type="NCBI Taxonomy" id="2162893"/>
    <lineage>
        <taxon>Bacteria</taxon>
        <taxon>Pseudomonadati</taxon>
        <taxon>Bacteroidota</taxon>
        <taxon>Bacteroidia</taxon>
        <taxon>Marinilabiliales</taxon>
        <taxon>Marinilabiliaceae</taxon>
        <taxon>Marinilabilia</taxon>
    </lineage>
</organism>
<dbReference type="Proteomes" id="UP000244956">
    <property type="component" value="Unassembled WGS sequence"/>
</dbReference>
<reference evidence="1 2" key="1">
    <citation type="submission" date="2018-05" db="EMBL/GenBank/DDBJ databases">
        <title>Marinilabilia rubrum sp. nov., isolated from saltern sediment.</title>
        <authorList>
            <person name="Zhang R."/>
        </authorList>
    </citation>
    <scope>NUCLEOTIDE SEQUENCE [LARGE SCALE GENOMIC DNA]</scope>
    <source>
        <strain evidence="1 2">WTE16</strain>
    </source>
</reference>
<comment type="caution">
    <text evidence="1">The sequence shown here is derived from an EMBL/GenBank/DDBJ whole genome shotgun (WGS) entry which is preliminary data.</text>
</comment>
<proteinExistence type="predicted"/>
<gene>
    <name evidence="1" type="ORF">DDZ16_01620</name>
</gene>
<sequence length="95" mass="10817">MVIEIDSKSAEFASGFAEKESKLTDKPSYSAGLGSKRRETVSGFAMIISKPEYGKNRNQFLHLDKYAIFCKTSCAREPGVVFFYQLNFKYESRCH</sequence>
<dbReference type="EMBL" id="QEWP01000001">
    <property type="protein sequence ID" value="PWE01212.1"/>
    <property type="molecule type" value="Genomic_DNA"/>
</dbReference>
<protein>
    <submittedName>
        <fullName evidence="1">Uncharacterized protein</fullName>
    </submittedName>
</protein>
<evidence type="ECO:0000313" key="2">
    <source>
        <dbReference type="Proteomes" id="UP000244956"/>
    </source>
</evidence>
<dbReference type="AlphaFoldDB" id="A0A2U2BDS0"/>